<accession>W2QMH4</accession>
<dbReference type="Proteomes" id="UP000018817">
    <property type="component" value="Unassembled WGS sequence"/>
</dbReference>
<dbReference type="AlphaFoldDB" id="W2QMH4"/>
<organism evidence="1 2">
    <name type="scientific">Phytophthora nicotianae (strain INRA-310)</name>
    <name type="common">Phytophthora parasitica</name>
    <dbReference type="NCBI Taxonomy" id="761204"/>
    <lineage>
        <taxon>Eukaryota</taxon>
        <taxon>Sar</taxon>
        <taxon>Stramenopiles</taxon>
        <taxon>Oomycota</taxon>
        <taxon>Peronosporomycetes</taxon>
        <taxon>Peronosporales</taxon>
        <taxon>Peronosporaceae</taxon>
        <taxon>Phytophthora</taxon>
    </lineage>
</organism>
<name>W2QMH4_PHYN3</name>
<gene>
    <name evidence="1" type="ORF">PPTG_22221</name>
</gene>
<dbReference type="VEuPathDB" id="FungiDB:PPTG_22221"/>
<dbReference type="EMBL" id="KI669573">
    <property type="protein sequence ID" value="ETN14303.1"/>
    <property type="molecule type" value="Genomic_DNA"/>
</dbReference>
<dbReference type="RefSeq" id="XP_008900640.1">
    <property type="nucleotide sequence ID" value="XM_008902392.1"/>
</dbReference>
<evidence type="ECO:0000313" key="1">
    <source>
        <dbReference type="EMBL" id="ETN14303.1"/>
    </source>
</evidence>
<protein>
    <submittedName>
        <fullName evidence="1">Uncharacterized protein</fullName>
    </submittedName>
</protein>
<reference evidence="2" key="1">
    <citation type="submission" date="2011-12" db="EMBL/GenBank/DDBJ databases">
        <authorList>
            <consortium name="The Broad Institute Genome Sequencing Platform"/>
            <person name="Russ C."/>
            <person name="Tyler B."/>
            <person name="Panabieres F."/>
            <person name="Shan W."/>
            <person name="Tripathy S."/>
            <person name="Grunwald N."/>
            <person name="Machado M."/>
            <person name="Young S.K."/>
            <person name="Zeng Q."/>
            <person name="Gargeya S."/>
            <person name="Fitzgerald M."/>
            <person name="Haas B."/>
            <person name="Abouelleil A."/>
            <person name="Alvarado L."/>
            <person name="Arachchi H.M."/>
            <person name="Berlin A."/>
            <person name="Chapman S.B."/>
            <person name="Gearin G."/>
            <person name="Goldberg J."/>
            <person name="Griggs A."/>
            <person name="Gujja S."/>
            <person name="Hansen M."/>
            <person name="Heiman D."/>
            <person name="Howarth C."/>
            <person name="Larimer J."/>
            <person name="Lui A."/>
            <person name="MacDonald P.J.P."/>
            <person name="McCowen C."/>
            <person name="Montmayeur A."/>
            <person name="Murphy C."/>
            <person name="Neiman D."/>
            <person name="Pearson M."/>
            <person name="Priest M."/>
            <person name="Roberts A."/>
            <person name="Saif S."/>
            <person name="Shea T."/>
            <person name="Sisk P."/>
            <person name="Stolte C."/>
            <person name="Sykes S."/>
            <person name="Wortman J."/>
            <person name="Nusbaum C."/>
            <person name="Birren B."/>
        </authorList>
    </citation>
    <scope>NUCLEOTIDE SEQUENCE [LARGE SCALE GENOMIC DNA]</scope>
    <source>
        <strain evidence="2">INRA-310</strain>
    </source>
</reference>
<reference evidence="1 2" key="2">
    <citation type="submission" date="2013-11" db="EMBL/GenBank/DDBJ databases">
        <title>The Genome Sequence of Phytophthora parasitica INRA-310.</title>
        <authorList>
            <consortium name="The Broad Institute Genomics Platform"/>
            <person name="Russ C."/>
            <person name="Tyler B."/>
            <person name="Panabieres F."/>
            <person name="Shan W."/>
            <person name="Tripathy S."/>
            <person name="Grunwald N."/>
            <person name="Machado M."/>
            <person name="Johnson C.S."/>
            <person name="Arredondo F."/>
            <person name="Hong C."/>
            <person name="Coffey M."/>
            <person name="Young S.K."/>
            <person name="Zeng Q."/>
            <person name="Gargeya S."/>
            <person name="Fitzgerald M."/>
            <person name="Abouelleil A."/>
            <person name="Alvarado L."/>
            <person name="Chapman S.B."/>
            <person name="Gainer-Dewar J."/>
            <person name="Goldberg J."/>
            <person name="Griggs A."/>
            <person name="Gujja S."/>
            <person name="Hansen M."/>
            <person name="Howarth C."/>
            <person name="Imamovic A."/>
            <person name="Ireland A."/>
            <person name="Larimer J."/>
            <person name="McCowan C."/>
            <person name="Murphy C."/>
            <person name="Pearson M."/>
            <person name="Poon T.W."/>
            <person name="Priest M."/>
            <person name="Roberts A."/>
            <person name="Saif S."/>
            <person name="Shea T."/>
            <person name="Sykes S."/>
            <person name="Wortman J."/>
            <person name="Nusbaum C."/>
            <person name="Birren B."/>
        </authorList>
    </citation>
    <scope>NUCLEOTIDE SEQUENCE [LARGE SCALE GENOMIC DNA]</scope>
    <source>
        <strain evidence="1 2">INRA-310</strain>
    </source>
</reference>
<dbReference type="GeneID" id="20190820"/>
<evidence type="ECO:0000313" key="2">
    <source>
        <dbReference type="Proteomes" id="UP000018817"/>
    </source>
</evidence>
<proteinExistence type="predicted"/>
<sequence length="58" mass="6333">MELVANVFSQSIQHVIEEDGILASERRDGKLAAIFNMDLLEITSHSVSLMLTSAEGSQ</sequence>